<feature type="region of interest" description="Disordered" evidence="2">
    <location>
        <begin position="317"/>
        <end position="347"/>
    </location>
</feature>
<dbReference type="InterPro" id="IPR005532">
    <property type="entry name" value="SUMF_dom"/>
</dbReference>
<dbReference type="InterPro" id="IPR051043">
    <property type="entry name" value="Sulfatase_Mod_Factor_Kinase"/>
</dbReference>
<dbReference type="SUPFAM" id="SSF56436">
    <property type="entry name" value="C-type lectin-like"/>
    <property type="match status" value="1"/>
</dbReference>
<keyword evidence="5" id="KW-1185">Reference proteome</keyword>
<evidence type="ECO:0000313" key="5">
    <source>
        <dbReference type="Proteomes" id="UP001626550"/>
    </source>
</evidence>
<dbReference type="Pfam" id="PF03781">
    <property type="entry name" value="FGE-sulfatase"/>
    <property type="match status" value="1"/>
</dbReference>
<reference evidence="4 5" key="1">
    <citation type="submission" date="2024-11" db="EMBL/GenBank/DDBJ databases">
        <title>Adaptive evolution of stress response genes in parasites aligns with host niche diversity.</title>
        <authorList>
            <person name="Hahn C."/>
            <person name="Resl P."/>
        </authorList>
    </citation>
    <scope>NUCLEOTIDE SEQUENCE [LARGE SCALE GENOMIC DNA]</scope>
    <source>
        <strain evidence="4">EGGRZ-B1_66</strain>
        <tissue evidence="4">Body</tissue>
    </source>
</reference>
<evidence type="ECO:0000313" key="4">
    <source>
        <dbReference type="EMBL" id="KAL3307863.1"/>
    </source>
</evidence>
<evidence type="ECO:0000259" key="3">
    <source>
        <dbReference type="Pfam" id="PF03781"/>
    </source>
</evidence>
<comment type="caution">
    <text evidence="4">The sequence shown here is derived from an EMBL/GenBank/DDBJ whole genome shotgun (WGS) entry which is preliminary data.</text>
</comment>
<organism evidence="4 5">
    <name type="scientific">Cichlidogyrus casuarinus</name>
    <dbReference type="NCBI Taxonomy" id="1844966"/>
    <lineage>
        <taxon>Eukaryota</taxon>
        <taxon>Metazoa</taxon>
        <taxon>Spiralia</taxon>
        <taxon>Lophotrochozoa</taxon>
        <taxon>Platyhelminthes</taxon>
        <taxon>Monogenea</taxon>
        <taxon>Monopisthocotylea</taxon>
        <taxon>Dactylogyridea</taxon>
        <taxon>Ancyrocephalidae</taxon>
        <taxon>Cichlidogyrus</taxon>
    </lineage>
</organism>
<dbReference type="PANTHER" id="PTHR23150">
    <property type="entry name" value="SULFATASE MODIFYING FACTOR 1, 2"/>
    <property type="match status" value="1"/>
</dbReference>
<accession>A0ABD2PLL6</accession>
<evidence type="ECO:0000256" key="1">
    <source>
        <dbReference type="ARBA" id="ARBA00005310"/>
    </source>
</evidence>
<dbReference type="EMBL" id="JBJKFK010006317">
    <property type="protein sequence ID" value="KAL3307863.1"/>
    <property type="molecule type" value="Genomic_DNA"/>
</dbReference>
<evidence type="ECO:0000256" key="2">
    <source>
        <dbReference type="SAM" id="MobiDB-lite"/>
    </source>
</evidence>
<dbReference type="PANTHER" id="PTHR23150:SF33">
    <property type="entry name" value="INACTIVE C-ALPHA-FORMYLGLYCINE-GENERATING ENZYME 2"/>
    <property type="match status" value="1"/>
</dbReference>
<dbReference type="Proteomes" id="UP001626550">
    <property type="component" value="Unassembled WGS sequence"/>
</dbReference>
<dbReference type="Gene3D" id="3.90.1580.10">
    <property type="entry name" value="paralog of FGE (formylglycine-generating enzyme)"/>
    <property type="match status" value="1"/>
</dbReference>
<gene>
    <name evidence="4" type="primary">SUMF2</name>
    <name evidence="4" type="ORF">Ciccas_013613</name>
</gene>
<dbReference type="InterPro" id="IPR016187">
    <property type="entry name" value="CTDL_fold"/>
</dbReference>
<feature type="domain" description="Sulfatase-modifying factor enzyme-like" evidence="3">
    <location>
        <begin position="27"/>
        <end position="313"/>
    </location>
</feature>
<comment type="similarity">
    <text evidence="1">Belongs to the sulfatase-modifying factor family.</text>
</comment>
<name>A0ABD2PLL6_9PLAT</name>
<dbReference type="InterPro" id="IPR042095">
    <property type="entry name" value="SUMF_sf"/>
</dbReference>
<proteinExistence type="inferred from homology"/>
<sequence>MLFLLVFFCLGVSGSESPLPHASFAYFEGGSFEMGLKVSDRYARLHGEFPSRTERVATSFMLSRDPVTNADFEKFVKVSNYSRLRTSLKGYSYKFLSSVNQSVDHVVPSAKLDCEPWLIPVFRTDWQSDRNTSVYWKKLPVTHVDLDDALAYCRWLHPSARPPTEFEWEYAARNGTNDSAIYPWGDGFRRGRVNSWQGIFPTENQAIDGFARRNPVNSLPTQTTTGLHDMLGNVWEWTVSEYERPLAWKGGSGLQCQESRKHWDDSKRIYYSVRGASFIDTIDGSGTGYPVRISTRTGRVPHFTAENLGFRCLIPIKPSSKPSRPPRKILKREEQPPHPWQIMREEL</sequence>
<protein>
    <submittedName>
        <fullName evidence="4">Inactive C-alpha-formylglycine-proteinrating enzyme 2</fullName>
    </submittedName>
</protein>
<dbReference type="AlphaFoldDB" id="A0ABD2PLL6"/>